<keyword evidence="2" id="KW-0547">Nucleotide-binding</keyword>
<feature type="coiled-coil region" evidence="6">
    <location>
        <begin position="485"/>
        <end position="525"/>
    </location>
</feature>
<dbReference type="InterPro" id="IPR027417">
    <property type="entry name" value="P-loop_NTPase"/>
</dbReference>
<accession>A0ABS2N229</accession>
<dbReference type="Pfam" id="PF00350">
    <property type="entry name" value="Dynamin_N"/>
    <property type="match status" value="2"/>
</dbReference>
<dbReference type="InterPro" id="IPR027094">
    <property type="entry name" value="Mitofusin_fam"/>
</dbReference>
<dbReference type="CDD" id="cd09912">
    <property type="entry name" value="DLP_2"/>
    <property type="match status" value="2"/>
</dbReference>
<dbReference type="PANTHER" id="PTHR10465">
    <property type="entry name" value="TRANSMEMBRANE GTPASE FZO1"/>
    <property type="match status" value="1"/>
</dbReference>
<keyword evidence="3" id="KW-0378">Hydrolase</keyword>
<protein>
    <submittedName>
        <fullName evidence="8">Small GTP-binding protein</fullName>
    </submittedName>
</protein>
<evidence type="ECO:0000256" key="4">
    <source>
        <dbReference type="ARBA" id="ARBA00023134"/>
    </source>
</evidence>
<dbReference type="Gene3D" id="3.40.50.300">
    <property type="entry name" value="P-loop containing nucleotide triphosphate hydrolases"/>
    <property type="match status" value="3"/>
</dbReference>
<gene>
    <name evidence="8" type="ORF">JOC48_002651</name>
</gene>
<keyword evidence="6" id="KW-0175">Coiled coil</keyword>
<keyword evidence="5" id="KW-0472">Membrane</keyword>
<dbReference type="SUPFAM" id="SSF52540">
    <property type="entry name" value="P-loop containing nucleoside triphosphate hydrolases"/>
    <property type="match status" value="2"/>
</dbReference>
<evidence type="ECO:0000259" key="7">
    <source>
        <dbReference type="Pfam" id="PF00350"/>
    </source>
</evidence>
<evidence type="ECO:0000256" key="1">
    <source>
        <dbReference type="ARBA" id="ARBA00004370"/>
    </source>
</evidence>
<evidence type="ECO:0000256" key="5">
    <source>
        <dbReference type="ARBA" id="ARBA00023136"/>
    </source>
</evidence>
<dbReference type="PANTHER" id="PTHR10465:SF0">
    <property type="entry name" value="SARCALUMENIN"/>
    <property type="match status" value="1"/>
</dbReference>
<dbReference type="NCBIfam" id="TIGR00231">
    <property type="entry name" value="small_GTP"/>
    <property type="match status" value="1"/>
</dbReference>
<keyword evidence="9" id="KW-1185">Reference proteome</keyword>
<feature type="domain" description="Dynamin N-terminal" evidence="7">
    <location>
        <begin position="630"/>
        <end position="854"/>
    </location>
</feature>
<feature type="domain" description="Dynamin N-terminal" evidence="7">
    <location>
        <begin position="47"/>
        <end position="201"/>
    </location>
</feature>
<reference evidence="8 9" key="1">
    <citation type="submission" date="2021-01" db="EMBL/GenBank/DDBJ databases">
        <title>Genomic Encyclopedia of Type Strains, Phase IV (KMG-IV): sequencing the most valuable type-strain genomes for metagenomic binning, comparative biology and taxonomic classification.</title>
        <authorList>
            <person name="Goeker M."/>
        </authorList>
    </citation>
    <scope>NUCLEOTIDE SEQUENCE [LARGE SCALE GENOMIC DNA]</scope>
    <source>
        <strain evidence="8 9">DSM 23711</strain>
    </source>
</reference>
<dbReference type="RefSeq" id="WP_204500337.1">
    <property type="nucleotide sequence ID" value="NZ_JAFBDR010000014.1"/>
</dbReference>
<evidence type="ECO:0000313" key="8">
    <source>
        <dbReference type="EMBL" id="MBM7572148.1"/>
    </source>
</evidence>
<organism evidence="8 9">
    <name type="scientific">Aquibacillus albus</name>
    <dbReference type="NCBI Taxonomy" id="1168171"/>
    <lineage>
        <taxon>Bacteria</taxon>
        <taxon>Bacillati</taxon>
        <taxon>Bacillota</taxon>
        <taxon>Bacilli</taxon>
        <taxon>Bacillales</taxon>
        <taxon>Bacillaceae</taxon>
        <taxon>Aquibacillus</taxon>
    </lineage>
</organism>
<keyword evidence="4" id="KW-0342">GTP-binding</keyword>
<dbReference type="InterPro" id="IPR045063">
    <property type="entry name" value="Dynamin_N"/>
</dbReference>
<proteinExistence type="predicted"/>
<sequence>MSPLVTNSVNPATIAAFYKEYKEADHIKLANKTLDLLDKNDNSEYVVCFSGHFSAGKSTMINHLIGQDVLPQSPIPTSANVVKISSGEGFARVFFNKQDPVEYKEPYDMETIKTFCKDGDAINRVEISKDTRAIPANVSILDTPGIDSANDADRIMTESSLHIVDVIFYVMDYNHVQSEVNLLFLKEMQDRGKPIFIVINQIDKHHDSELSFEAFKNSVNETLANWGIIPEQIFYTSVLDMNQENNEIHDLEVKIQELMNFGHYSLEETIEKSLSYFIEQHIEWLEDKNQAKKDKLMNELDHLRIVNETSLDSRAVEANLEHLTYVEENAFSEFQSEVDKTLKNAYIMPFELREKAEAVLHSQQKGFKVGIFSTRKKTEAERQRRLNELYEPLMKTVKASIEWKLREKLLSFAKKYGVQQSTIIEKIQALSIAFQPDDLVQLIKPGAGITGEYLLIFTQDIANTIKQHYKQVSVDVWNDIKTILTEDTKGKMESLSNQLESKKQQERLQKELMLLDENIENQRQEFSELLAVGVNEQTTLTDAREQVKNRYKTIQLFEGVPEKQAETNTLNGKEDKSFIVDEPKSHKTVDTTIKDIETVISTIRGLPGFDAMIKDLSRRRERLENKQYTVALFGAFSAGKSSFANALLGEKVLPVSPNPTTAAINKISPPNDQYEHGTVVVKIKNEKDLLDELEQIVEVNSSYTSLQPFIQLYRSEAVDKDNRVTNKHKLFVESVMEGYEQLGEYLGKQLTINLNEFPDYVSKESLACYVEWMELYYDCALTSQGITLVDTPGADSINARHTDVSFEYIKQSDAILFVTYYNHPFSKADREFLIQLGRVKDAFSLDKMFFIINAADLAKNEEELDMVKTYISDQLLQFGVKQPRMFALSSNEAIKEKSGENTKSRSGIEKFEKAFDHFVHHEIMDLFVQSTYHDMKRIKNTMKKYLDAASLNKEEKQLQISQYETELDSIATLIKESGIDSYFQEIEQKIEKQIYYVNQRHSIQFGDRFKESFNPSTIKSKGKDAKSELKSSLQKMMKDIGYELAQELRAVSLRIEFFIQQKAVEWNNKVENECNAIHDGLTLPKVEDVSLTTPGFKTAFDHLDLSIFNSALNQFKNTRAFFEKNEKEEMKEVILEQIKPLVSDYLQENQQMLKEHYNLESDQLFTKIKEKAGNAAEQYYNGLKHSLTDEINVEDVREKVKQLNMINF</sequence>
<comment type="subcellular location">
    <subcellularLocation>
        <location evidence="1">Membrane</location>
    </subcellularLocation>
</comment>
<comment type="caution">
    <text evidence="8">The sequence shown here is derived from an EMBL/GenBank/DDBJ whole genome shotgun (WGS) entry which is preliminary data.</text>
</comment>
<dbReference type="InterPro" id="IPR005225">
    <property type="entry name" value="Small_GTP-bd"/>
</dbReference>
<evidence type="ECO:0000313" key="9">
    <source>
        <dbReference type="Proteomes" id="UP001296943"/>
    </source>
</evidence>
<evidence type="ECO:0000256" key="6">
    <source>
        <dbReference type="SAM" id="Coils"/>
    </source>
</evidence>
<dbReference type="EMBL" id="JAFBDR010000014">
    <property type="protein sequence ID" value="MBM7572148.1"/>
    <property type="molecule type" value="Genomic_DNA"/>
</dbReference>
<evidence type="ECO:0000256" key="3">
    <source>
        <dbReference type="ARBA" id="ARBA00022801"/>
    </source>
</evidence>
<evidence type="ECO:0000256" key="2">
    <source>
        <dbReference type="ARBA" id="ARBA00022741"/>
    </source>
</evidence>
<dbReference type="Proteomes" id="UP001296943">
    <property type="component" value="Unassembled WGS sequence"/>
</dbReference>
<name>A0ABS2N229_9BACI</name>